<accession>A0A1Y1HMK6</accession>
<name>A0A1Y1HMK6_KLENI</name>
<dbReference type="AlphaFoldDB" id="A0A1Y1HMK6"/>
<dbReference type="EMBL" id="DF236970">
    <property type="protein sequence ID" value="GAQ78932.1"/>
    <property type="molecule type" value="Genomic_DNA"/>
</dbReference>
<evidence type="ECO:0000313" key="2">
    <source>
        <dbReference type="Proteomes" id="UP000054558"/>
    </source>
</evidence>
<dbReference type="Proteomes" id="UP000054558">
    <property type="component" value="Unassembled WGS sequence"/>
</dbReference>
<evidence type="ECO:0000313" key="1">
    <source>
        <dbReference type="EMBL" id="GAQ78932.1"/>
    </source>
</evidence>
<protein>
    <submittedName>
        <fullName evidence="1">Uncharacterized protein</fullName>
    </submittedName>
</protein>
<reference evidence="1 2" key="1">
    <citation type="journal article" date="2014" name="Nat. Commun.">
        <title>Klebsormidium flaccidum genome reveals primary factors for plant terrestrial adaptation.</title>
        <authorList>
            <person name="Hori K."/>
            <person name="Maruyama F."/>
            <person name="Fujisawa T."/>
            <person name="Togashi T."/>
            <person name="Yamamoto N."/>
            <person name="Seo M."/>
            <person name="Sato S."/>
            <person name="Yamada T."/>
            <person name="Mori H."/>
            <person name="Tajima N."/>
            <person name="Moriyama T."/>
            <person name="Ikeuchi M."/>
            <person name="Watanabe M."/>
            <person name="Wada H."/>
            <person name="Kobayashi K."/>
            <person name="Saito M."/>
            <person name="Masuda T."/>
            <person name="Sasaki-Sekimoto Y."/>
            <person name="Mashiguchi K."/>
            <person name="Awai K."/>
            <person name="Shimojima M."/>
            <person name="Masuda S."/>
            <person name="Iwai M."/>
            <person name="Nobusawa T."/>
            <person name="Narise T."/>
            <person name="Kondo S."/>
            <person name="Saito H."/>
            <person name="Sato R."/>
            <person name="Murakawa M."/>
            <person name="Ihara Y."/>
            <person name="Oshima-Yamada Y."/>
            <person name="Ohtaka K."/>
            <person name="Satoh M."/>
            <person name="Sonobe K."/>
            <person name="Ishii M."/>
            <person name="Ohtani R."/>
            <person name="Kanamori-Sato M."/>
            <person name="Honoki R."/>
            <person name="Miyazaki D."/>
            <person name="Mochizuki H."/>
            <person name="Umetsu J."/>
            <person name="Higashi K."/>
            <person name="Shibata D."/>
            <person name="Kamiya Y."/>
            <person name="Sato N."/>
            <person name="Nakamura Y."/>
            <person name="Tabata S."/>
            <person name="Ida S."/>
            <person name="Kurokawa K."/>
            <person name="Ohta H."/>
        </authorList>
    </citation>
    <scope>NUCLEOTIDE SEQUENCE [LARGE SCALE GENOMIC DNA]</scope>
    <source>
        <strain evidence="1 2">NIES-2285</strain>
    </source>
</reference>
<organism evidence="1 2">
    <name type="scientific">Klebsormidium nitens</name>
    <name type="common">Green alga</name>
    <name type="synonym">Ulothrix nitens</name>
    <dbReference type="NCBI Taxonomy" id="105231"/>
    <lineage>
        <taxon>Eukaryota</taxon>
        <taxon>Viridiplantae</taxon>
        <taxon>Streptophyta</taxon>
        <taxon>Klebsormidiophyceae</taxon>
        <taxon>Klebsormidiales</taxon>
        <taxon>Klebsormidiaceae</taxon>
        <taxon>Klebsormidium</taxon>
    </lineage>
</organism>
<gene>
    <name evidence="1" type="ORF">KFL_000210180</name>
</gene>
<keyword evidence="2" id="KW-1185">Reference proteome</keyword>
<sequence>MPLEELSAAVKAKAHMAVDSNWTVDATVRVLAQQGLEAAYRAFQETFATPPPTGEEELGKRMHHFGTMLLYLYWQQEAFGYNALWCNNHMDRFPEELAWVLGEARSATAPESPPGEGTQV</sequence>
<proteinExistence type="predicted"/>